<evidence type="ECO:0000313" key="2">
    <source>
        <dbReference type="Proteomes" id="UP001157974"/>
    </source>
</evidence>
<keyword evidence="2" id="KW-1185">Reference proteome</keyword>
<gene>
    <name evidence="1" type="ORF">NDN08_007489</name>
</gene>
<dbReference type="Proteomes" id="UP001157974">
    <property type="component" value="Unassembled WGS sequence"/>
</dbReference>
<evidence type="ECO:0008006" key="3">
    <source>
        <dbReference type="Google" id="ProtNLM"/>
    </source>
</evidence>
<name>A0AAV8V3G6_9RHOD</name>
<dbReference type="AlphaFoldDB" id="A0AAV8V3G6"/>
<organism evidence="1 2">
    <name type="scientific">Rhodosorus marinus</name>
    <dbReference type="NCBI Taxonomy" id="101924"/>
    <lineage>
        <taxon>Eukaryota</taxon>
        <taxon>Rhodophyta</taxon>
        <taxon>Stylonematophyceae</taxon>
        <taxon>Stylonematales</taxon>
        <taxon>Stylonemataceae</taxon>
        <taxon>Rhodosorus</taxon>
    </lineage>
</organism>
<dbReference type="EMBL" id="JAMWBK010000002">
    <property type="protein sequence ID" value="KAJ8907376.1"/>
    <property type="molecule type" value="Genomic_DNA"/>
</dbReference>
<dbReference type="InterPro" id="IPR036397">
    <property type="entry name" value="RNaseH_sf"/>
</dbReference>
<sequence length="248" mass="27978">MLPSKPEQQPLVQPTMDAHNYPWALIGSLSFVAHRTRPDILSAVRALAMRMHIPTRADWVAARRILRYLKGTLDLGLEFCLSRKQNLALYTDASWGTGATRRSTTGFAIFVGNCLLTYASRSQRTVATSAAVAKLVAVADRLRNLRWMNQLLTEVGLQTTSTTVYNDNQSCLKWINGSGNALQKHVDIAYRYVQEQEDMRNYTFAYVPTEEQVADIFTKAISSPALIRHRGILESNTYAHYCWDEGEC</sequence>
<dbReference type="CDD" id="cd09272">
    <property type="entry name" value="RNase_HI_RT_Ty1"/>
    <property type="match status" value="1"/>
</dbReference>
<proteinExistence type="predicted"/>
<reference evidence="1 2" key="1">
    <citation type="journal article" date="2023" name="Nat. Commun.">
        <title>Origin of minicircular mitochondrial genomes in red algae.</title>
        <authorList>
            <person name="Lee Y."/>
            <person name="Cho C.H."/>
            <person name="Lee Y.M."/>
            <person name="Park S.I."/>
            <person name="Yang J.H."/>
            <person name="West J.A."/>
            <person name="Bhattacharya D."/>
            <person name="Yoon H.S."/>
        </authorList>
    </citation>
    <scope>NUCLEOTIDE SEQUENCE [LARGE SCALE GENOMIC DNA]</scope>
    <source>
        <strain evidence="1 2">CCMP1338</strain>
        <tissue evidence="1">Whole cell</tissue>
    </source>
</reference>
<accession>A0AAV8V3G6</accession>
<dbReference type="Gene3D" id="3.30.420.10">
    <property type="entry name" value="Ribonuclease H-like superfamily/Ribonuclease H"/>
    <property type="match status" value="1"/>
</dbReference>
<dbReference type="PANTHER" id="PTHR11439:SF467">
    <property type="entry name" value="INTEGRASE CATALYTIC DOMAIN-CONTAINING PROTEIN"/>
    <property type="match status" value="1"/>
</dbReference>
<dbReference type="GO" id="GO:0003676">
    <property type="term" value="F:nucleic acid binding"/>
    <property type="evidence" value="ECO:0007669"/>
    <property type="project" value="InterPro"/>
</dbReference>
<evidence type="ECO:0000313" key="1">
    <source>
        <dbReference type="EMBL" id="KAJ8907376.1"/>
    </source>
</evidence>
<protein>
    <recommendedName>
        <fullName evidence="3">Reverse transcriptase Ty1/copia-type domain-containing protein</fullName>
    </recommendedName>
</protein>
<dbReference type="PANTHER" id="PTHR11439">
    <property type="entry name" value="GAG-POL-RELATED RETROTRANSPOSON"/>
    <property type="match status" value="1"/>
</dbReference>
<comment type="caution">
    <text evidence="1">The sequence shown here is derived from an EMBL/GenBank/DDBJ whole genome shotgun (WGS) entry which is preliminary data.</text>
</comment>